<accession>A0A5C6VLI6</accession>
<protein>
    <recommendedName>
        <fullName evidence="4">MucB/RseB N-terminal domain-containing protein</fullName>
    </recommendedName>
</protein>
<dbReference type="OrthoDB" id="2881381at2"/>
<dbReference type="RefSeq" id="WP_146950158.1">
    <property type="nucleotide sequence ID" value="NZ_VOQF01000013.1"/>
</dbReference>
<keyword evidence="1" id="KW-0812">Transmembrane</keyword>
<proteinExistence type="predicted"/>
<keyword evidence="1" id="KW-1133">Transmembrane helix</keyword>
<evidence type="ECO:0000256" key="1">
    <source>
        <dbReference type="SAM" id="Phobius"/>
    </source>
</evidence>
<dbReference type="Proteomes" id="UP000321363">
    <property type="component" value="Unassembled WGS sequence"/>
</dbReference>
<dbReference type="EMBL" id="VOQF01000013">
    <property type="protein sequence ID" value="TXC86067.1"/>
    <property type="molecule type" value="Genomic_DNA"/>
</dbReference>
<sequence>MNNKLDNLKEKMNETVLKNIDFSEESKKKVLRTVQKSQNKKNVLFSSKTKYIINTSLSCILIFGLGYFGLKELNLTTNSKPLTFPIKEQEQDKNQRGTTSTSIYTPPEKEEMYEDMSKNEIFTKMLNSIDHFHTAVGKYEIFTTYHDRSTSTTIEEFEISTKEQIGGSSIVFDIYPENNDKHINKIFYNESNLWHLDEARKTFVESDYHPITSQTPFTVEEAISIDPLDIYNAEYRERPPVGTTVLFPYEKATSYLRDVKMWDIDKQNEEIAGQNTIVLKGTVDPQINRMMPEESFRFWVDKDTGILVKFEGYDSNGEITSYIYSEKLQINTPIDTKEFTPNLEGYTAFDEHNNPLTLTAEEQNQIERMEQGMMVYGEAVKGGYYGTTVESSYIEELAENKHLIVIKVNVRNVRDGEELISPSELKFELNEEKEDRKYIGEIRSIQNPKEVFIQSNNSLTFEVSFEVEEVSDEYKFYIVSSLDPIPTHWLIDDLKRK</sequence>
<comment type="caution">
    <text evidence="2">The sequence shown here is derived from an EMBL/GenBank/DDBJ whole genome shotgun (WGS) entry which is preliminary data.</text>
</comment>
<dbReference type="Gene3D" id="2.50.20.10">
    <property type="entry name" value="Lipoprotein localisation LolA/LolB/LppX"/>
    <property type="match status" value="1"/>
</dbReference>
<gene>
    <name evidence="2" type="ORF">FS935_18655</name>
</gene>
<reference evidence="2 3" key="1">
    <citation type="journal article" date="2005" name="Int. J. Syst. Evol. Microbiol.">
        <title>Bacillus litoralis sp. nov., isolated from a tidal flat of the Yellow Sea in Korea.</title>
        <authorList>
            <person name="Yoon J.H."/>
            <person name="Oh T.K."/>
        </authorList>
    </citation>
    <scope>NUCLEOTIDE SEQUENCE [LARGE SCALE GENOMIC DNA]</scope>
    <source>
        <strain evidence="2 3">SW-211</strain>
    </source>
</reference>
<evidence type="ECO:0008006" key="4">
    <source>
        <dbReference type="Google" id="ProtNLM"/>
    </source>
</evidence>
<feature type="transmembrane region" description="Helical" evidence="1">
    <location>
        <begin position="51"/>
        <end position="70"/>
    </location>
</feature>
<evidence type="ECO:0000313" key="2">
    <source>
        <dbReference type="EMBL" id="TXC86067.1"/>
    </source>
</evidence>
<evidence type="ECO:0000313" key="3">
    <source>
        <dbReference type="Proteomes" id="UP000321363"/>
    </source>
</evidence>
<keyword evidence="3" id="KW-1185">Reference proteome</keyword>
<dbReference type="AlphaFoldDB" id="A0A5C6VLI6"/>
<keyword evidence="1" id="KW-0472">Membrane</keyword>
<name>A0A5C6VLI6_9BACI</name>
<organism evidence="2 3">
    <name type="scientific">Metabacillus litoralis</name>
    <dbReference type="NCBI Taxonomy" id="152268"/>
    <lineage>
        <taxon>Bacteria</taxon>
        <taxon>Bacillati</taxon>
        <taxon>Bacillota</taxon>
        <taxon>Bacilli</taxon>
        <taxon>Bacillales</taxon>
        <taxon>Bacillaceae</taxon>
        <taxon>Metabacillus</taxon>
    </lineage>
</organism>